<reference evidence="11 12" key="1">
    <citation type="submission" date="2016-12" db="EMBL/GenBank/DDBJ databases">
        <title>Genome sequencing of Methylocaldum marinum.</title>
        <authorList>
            <person name="Takeuchi M."/>
            <person name="Kamagata Y."/>
            <person name="Hiraoka S."/>
            <person name="Oshima K."/>
            <person name="Hattori M."/>
            <person name="Iwasaki W."/>
        </authorList>
    </citation>
    <scope>NUCLEOTIDE SEQUENCE [LARGE SCALE GENOMIC DNA]</scope>
    <source>
        <strain evidence="11 12">S8</strain>
    </source>
</reference>
<evidence type="ECO:0000313" key="11">
    <source>
        <dbReference type="EMBL" id="BBA36507.1"/>
    </source>
</evidence>
<evidence type="ECO:0000256" key="2">
    <source>
        <dbReference type="ARBA" id="ARBA00007246"/>
    </source>
</evidence>
<dbReference type="PANTHER" id="PTHR38831:SF2">
    <property type="entry name" value="TYPE II SECRETION SYSTEM PROTEIN K"/>
    <property type="match status" value="1"/>
</dbReference>
<keyword evidence="3" id="KW-0813">Transport</keyword>
<comment type="similarity">
    <text evidence="2">Belongs to the GSP K family.</text>
</comment>
<evidence type="ECO:0000256" key="3">
    <source>
        <dbReference type="ARBA" id="ARBA00022448"/>
    </source>
</evidence>
<evidence type="ECO:0000256" key="1">
    <source>
        <dbReference type="ARBA" id="ARBA00004533"/>
    </source>
</evidence>
<keyword evidence="4" id="KW-1003">Cell membrane</keyword>
<keyword evidence="9" id="KW-0472">Membrane</keyword>
<gene>
    <name evidence="11" type="ORF">sS8_4577</name>
</gene>
<keyword evidence="6" id="KW-0812">Transmembrane</keyword>
<dbReference type="SUPFAM" id="SSF158544">
    <property type="entry name" value="GspK insert domain-like"/>
    <property type="match status" value="1"/>
</dbReference>
<protein>
    <submittedName>
        <fullName evidence="11">Type II secretion system protein K</fullName>
    </submittedName>
</protein>
<evidence type="ECO:0000256" key="6">
    <source>
        <dbReference type="ARBA" id="ARBA00022692"/>
    </source>
</evidence>
<dbReference type="EMBL" id="AP017928">
    <property type="protein sequence ID" value="BBA36507.1"/>
    <property type="molecule type" value="Genomic_DNA"/>
</dbReference>
<dbReference type="Proteomes" id="UP000266313">
    <property type="component" value="Chromosome"/>
</dbReference>
<dbReference type="KEGG" id="mmai:sS8_4577"/>
<evidence type="ECO:0000256" key="4">
    <source>
        <dbReference type="ARBA" id="ARBA00022475"/>
    </source>
</evidence>
<organism evidence="11 12">
    <name type="scientific">Methylocaldum marinum</name>
    <dbReference type="NCBI Taxonomy" id="1432792"/>
    <lineage>
        <taxon>Bacteria</taxon>
        <taxon>Pseudomonadati</taxon>
        <taxon>Pseudomonadota</taxon>
        <taxon>Gammaproteobacteria</taxon>
        <taxon>Methylococcales</taxon>
        <taxon>Methylococcaceae</taxon>
        <taxon>Methylocaldum</taxon>
    </lineage>
</organism>
<keyword evidence="7" id="KW-0653">Protein transport</keyword>
<dbReference type="Pfam" id="PF21687">
    <property type="entry name" value="T2SSK_1st"/>
    <property type="match status" value="1"/>
</dbReference>
<dbReference type="InterPro" id="IPR005628">
    <property type="entry name" value="GspK"/>
</dbReference>
<dbReference type="InterPro" id="IPR038072">
    <property type="entry name" value="GspK_central_sf"/>
</dbReference>
<dbReference type="OrthoDB" id="9181871at2"/>
<dbReference type="GO" id="GO:0009306">
    <property type="term" value="P:protein secretion"/>
    <property type="evidence" value="ECO:0007669"/>
    <property type="project" value="InterPro"/>
</dbReference>
<dbReference type="GO" id="GO:0005886">
    <property type="term" value="C:plasma membrane"/>
    <property type="evidence" value="ECO:0007669"/>
    <property type="project" value="UniProtKB-SubCell"/>
</dbReference>
<accession>A0A250KY11</accession>
<evidence type="ECO:0000313" key="12">
    <source>
        <dbReference type="Proteomes" id="UP000266313"/>
    </source>
</evidence>
<keyword evidence="5" id="KW-0997">Cell inner membrane</keyword>
<evidence type="ECO:0000256" key="8">
    <source>
        <dbReference type="ARBA" id="ARBA00022989"/>
    </source>
</evidence>
<evidence type="ECO:0000256" key="5">
    <source>
        <dbReference type="ARBA" id="ARBA00022519"/>
    </source>
</evidence>
<name>A0A250KY11_9GAMM</name>
<evidence type="ECO:0000256" key="9">
    <source>
        <dbReference type="ARBA" id="ARBA00023136"/>
    </source>
</evidence>
<dbReference type="AlphaFoldDB" id="A0A250KY11"/>
<evidence type="ECO:0000256" key="7">
    <source>
        <dbReference type="ARBA" id="ARBA00022927"/>
    </source>
</evidence>
<comment type="subcellular location">
    <subcellularLocation>
        <location evidence="1">Cell inner membrane</location>
    </subcellularLocation>
</comment>
<feature type="domain" description="T2SS protein K first SAM-like" evidence="10">
    <location>
        <begin position="108"/>
        <end position="197"/>
    </location>
</feature>
<dbReference type="PANTHER" id="PTHR38831">
    <property type="entry name" value="TYPE II SECRETION SYSTEM PROTEIN K"/>
    <property type="match status" value="1"/>
</dbReference>
<evidence type="ECO:0000259" key="10">
    <source>
        <dbReference type="Pfam" id="PF21687"/>
    </source>
</evidence>
<dbReference type="Gene3D" id="1.10.40.60">
    <property type="entry name" value="EpsJ-like"/>
    <property type="match status" value="1"/>
</dbReference>
<dbReference type="InterPro" id="IPR049031">
    <property type="entry name" value="T2SSK_SAM-like_1st"/>
</dbReference>
<keyword evidence="12" id="KW-1185">Reference proteome</keyword>
<keyword evidence="8" id="KW-1133">Transmembrane helix</keyword>
<sequence>MTPMAYPRSAEQHGVALILVLWILALMTIMAGSFALSTQRETSLVTNARERARAVALADGGIHYAMFMLSLPNAADRWRADGTPYRLRLGGIPVEVRIYDEAGKIDLNAAQESTLRTFLAKLTRDEDQAVTLSDAIFDWRDNDDLKRLSGAEAADYRAAGLAQSPQNRNFLVLEELRGVFGMTPSLYRNFEPYFTLYNNVDGINPAKASRTVLLALTDGDVQAVDSYIAARETATGNAPPPPIPAVPGIRFHSFGNSVYTIYARPLSQNHSEPPTMAVVRREAGRPATTPFVFLRWKPQAIGVTFNP</sequence>
<proteinExistence type="inferred from homology"/>